<sequence>MLGRREGHGHKKRTSSLAACWCFLMALHSVPGQAFFLPAWRSWGLLPPQPTSIPITLSPVAFYQPPNVLPRTTTTSATSPAPVPPKKDKFAALTQPLQAMKTGDLRKSLFLSAKVLNLTRALDTFQEMKSRGRRLTREECNTLLYVCQEAGGAKVTWQVYEELRNHFEEDENTAVVLIRALADEGRLEEATRKALGIARLLQSLSVAGEGVSRVEIAEDGRCPHCGGVLRPLRLDEEEREELRARDAGVVRRVRCLGPHLNPMRSLVLEETEAPALQRYARLVADGRMDAGADEPDESQLAASLVFTLLFFLLLSADCFLLRSSPLGPCTASTSSRYGKMTLPCEGSGSPGPLTDSCTVGDVIVLVLPSSLSHSSTSLALAVVDGPNEACLLCLRDPETREWYRDHRSDATVLRGVTTARLLQVIENASYSQRNIPSLGGGVGYGADAEDCWLIEEKDLPGGLVKPLDVKATAPWMFVG</sequence>
<accession>A0A4D9DAL8</accession>
<keyword evidence="1" id="KW-0732">Signal</keyword>
<keyword evidence="3" id="KW-1185">Reference proteome</keyword>
<dbReference type="EMBL" id="SDOX01000006">
    <property type="protein sequence ID" value="TFJ87417.1"/>
    <property type="molecule type" value="Genomic_DNA"/>
</dbReference>
<protein>
    <recommendedName>
        <fullName evidence="4">Pentacotripeptide-repeat region of PRORP domain-containing protein</fullName>
    </recommendedName>
</protein>
<evidence type="ECO:0000313" key="2">
    <source>
        <dbReference type="EMBL" id="TFJ87417.1"/>
    </source>
</evidence>
<dbReference type="Gene3D" id="1.25.40.10">
    <property type="entry name" value="Tetratricopeptide repeat domain"/>
    <property type="match status" value="1"/>
</dbReference>
<proteinExistence type="predicted"/>
<dbReference type="AlphaFoldDB" id="A0A4D9DAL8"/>
<organism evidence="2 3">
    <name type="scientific">Nannochloropsis salina CCMP1776</name>
    <dbReference type="NCBI Taxonomy" id="1027361"/>
    <lineage>
        <taxon>Eukaryota</taxon>
        <taxon>Sar</taxon>
        <taxon>Stramenopiles</taxon>
        <taxon>Ochrophyta</taxon>
        <taxon>Eustigmatophyceae</taxon>
        <taxon>Eustigmatales</taxon>
        <taxon>Monodopsidaceae</taxon>
        <taxon>Microchloropsis</taxon>
        <taxon>Microchloropsis salina</taxon>
    </lineage>
</organism>
<evidence type="ECO:0000256" key="1">
    <source>
        <dbReference type="SAM" id="SignalP"/>
    </source>
</evidence>
<evidence type="ECO:0008006" key="4">
    <source>
        <dbReference type="Google" id="ProtNLM"/>
    </source>
</evidence>
<dbReference type="Proteomes" id="UP000355283">
    <property type="component" value="Unassembled WGS sequence"/>
</dbReference>
<feature type="chain" id="PRO_5020041790" description="Pentacotripeptide-repeat region of PRORP domain-containing protein" evidence="1">
    <location>
        <begin position="33"/>
        <end position="479"/>
    </location>
</feature>
<evidence type="ECO:0000313" key="3">
    <source>
        <dbReference type="Proteomes" id="UP000355283"/>
    </source>
</evidence>
<reference evidence="2 3" key="1">
    <citation type="submission" date="2019-01" db="EMBL/GenBank/DDBJ databases">
        <title>Nuclear Genome Assembly of the Microalgal Biofuel strain Nannochloropsis salina CCMP1776.</title>
        <authorList>
            <person name="Hovde B."/>
        </authorList>
    </citation>
    <scope>NUCLEOTIDE SEQUENCE [LARGE SCALE GENOMIC DNA]</scope>
    <source>
        <strain evidence="2 3">CCMP1776</strain>
    </source>
</reference>
<gene>
    <name evidence="2" type="ORF">NSK_001749</name>
</gene>
<dbReference type="OrthoDB" id="10577682at2759"/>
<dbReference type="InterPro" id="IPR011990">
    <property type="entry name" value="TPR-like_helical_dom_sf"/>
</dbReference>
<name>A0A4D9DAL8_9STRA</name>
<comment type="caution">
    <text evidence="2">The sequence shown here is derived from an EMBL/GenBank/DDBJ whole genome shotgun (WGS) entry which is preliminary data.</text>
</comment>
<feature type="signal peptide" evidence="1">
    <location>
        <begin position="1"/>
        <end position="32"/>
    </location>
</feature>